<organism evidence="2 3">
    <name type="scientific">Prunus yedoensis var. nudiflora</name>
    <dbReference type="NCBI Taxonomy" id="2094558"/>
    <lineage>
        <taxon>Eukaryota</taxon>
        <taxon>Viridiplantae</taxon>
        <taxon>Streptophyta</taxon>
        <taxon>Embryophyta</taxon>
        <taxon>Tracheophyta</taxon>
        <taxon>Spermatophyta</taxon>
        <taxon>Magnoliopsida</taxon>
        <taxon>eudicotyledons</taxon>
        <taxon>Gunneridae</taxon>
        <taxon>Pentapetalae</taxon>
        <taxon>rosids</taxon>
        <taxon>fabids</taxon>
        <taxon>Rosales</taxon>
        <taxon>Rosaceae</taxon>
        <taxon>Amygdaloideae</taxon>
        <taxon>Amygdaleae</taxon>
        <taxon>Prunus</taxon>
    </lineage>
</organism>
<dbReference type="Pfam" id="PF07172">
    <property type="entry name" value="GRP"/>
    <property type="match status" value="1"/>
</dbReference>
<keyword evidence="3" id="KW-1185">Reference proteome</keyword>
<keyword evidence="1" id="KW-0732">Signal</keyword>
<name>A0A314V2P0_PRUYE</name>
<protein>
    <submittedName>
        <fullName evidence="2">Glycine-rich protein-like</fullName>
    </submittedName>
</protein>
<dbReference type="PANTHER" id="PTHR37389:SF40">
    <property type="entry name" value="NODULIN-24"/>
    <property type="match status" value="1"/>
</dbReference>
<dbReference type="InterPro" id="IPR010800">
    <property type="entry name" value="GRP"/>
</dbReference>
<dbReference type="EMBL" id="PJQY01002704">
    <property type="protein sequence ID" value="PQM43234.1"/>
    <property type="molecule type" value="Genomic_DNA"/>
</dbReference>
<gene>
    <name evidence="2" type="ORF">Pyn_04425</name>
</gene>
<proteinExistence type="predicted"/>
<comment type="caution">
    <text evidence="2">The sequence shown here is derived from an EMBL/GenBank/DDBJ whole genome shotgun (WGS) entry which is preliminary data.</text>
</comment>
<sequence length="114" mass="11399">MGSKAFIYCGLLLAIVLLISSEVAANAAEEATNPNVGDAKYGGGYQGDPGRGGYGGNPGHGGYGGNPGRGGYGGGGGGGGGRCYYGCCRRSYNGRECVRCCNHANEAVDAQPQN</sequence>
<dbReference type="AlphaFoldDB" id="A0A314V2P0"/>
<evidence type="ECO:0000313" key="2">
    <source>
        <dbReference type="EMBL" id="PQM43234.1"/>
    </source>
</evidence>
<reference evidence="2 3" key="1">
    <citation type="submission" date="2018-02" db="EMBL/GenBank/DDBJ databases">
        <title>Draft genome of wild Prunus yedoensis var. nudiflora.</title>
        <authorList>
            <person name="Baek S."/>
            <person name="Kim J.-H."/>
            <person name="Choi K."/>
            <person name="Kim G.-B."/>
            <person name="Cho A."/>
            <person name="Jang H."/>
            <person name="Shin C.-H."/>
            <person name="Yu H.-J."/>
            <person name="Mun J.-H."/>
        </authorList>
    </citation>
    <scope>NUCLEOTIDE SEQUENCE [LARGE SCALE GENOMIC DNA]</scope>
    <source>
        <strain evidence="3">cv. Jeju island</strain>
        <tissue evidence="2">Leaf</tissue>
    </source>
</reference>
<feature type="signal peptide" evidence="1">
    <location>
        <begin position="1"/>
        <end position="25"/>
    </location>
</feature>
<feature type="chain" id="PRO_5016340337" evidence="1">
    <location>
        <begin position="26"/>
        <end position="114"/>
    </location>
</feature>
<dbReference type="STRING" id="2094558.A0A314V2P0"/>
<evidence type="ECO:0000313" key="3">
    <source>
        <dbReference type="Proteomes" id="UP000250321"/>
    </source>
</evidence>
<evidence type="ECO:0000256" key="1">
    <source>
        <dbReference type="SAM" id="SignalP"/>
    </source>
</evidence>
<dbReference type="Proteomes" id="UP000250321">
    <property type="component" value="Unassembled WGS sequence"/>
</dbReference>
<dbReference type="PANTHER" id="PTHR37389">
    <property type="entry name" value="NODULIN-24"/>
    <property type="match status" value="1"/>
</dbReference>
<accession>A0A314V2P0</accession>